<dbReference type="AlphaFoldDB" id="A0A0B7ADK8"/>
<feature type="region of interest" description="Disordered" evidence="1">
    <location>
        <begin position="379"/>
        <end position="432"/>
    </location>
</feature>
<name>A0A0B7ADK8_9EUPU</name>
<evidence type="ECO:0000256" key="2">
    <source>
        <dbReference type="SAM" id="SignalP"/>
    </source>
</evidence>
<dbReference type="PANTHER" id="PTHR24367:SF318">
    <property type="entry name" value="LEUCINE-RICH GLIOMA-INACTIVATED PROTEIN 1-LIKE"/>
    <property type="match status" value="1"/>
</dbReference>
<feature type="signal peptide" evidence="2">
    <location>
        <begin position="1"/>
        <end position="27"/>
    </location>
</feature>
<keyword evidence="2" id="KW-0732">Signal</keyword>
<sequence length="512" mass="55740">MTSTTPSGISYILGTFLLLMTMSHSTGCPDTCFCMDVFVTCSDFKYLDLNLIPPGTDTLVLTRGEMDEIPSGFLAKAKELKMLEINSVKAKIVRSGAFSDLSNLDLFSITSSIFDIVESESFSGLTAVNKFHISDSKFGTVDKHAFANVNKVVDLRIWSSTFDIISDETFYKMAEITSFQMYQNNITSLGSRLFLESTDIDDITIYKNNIQKVSEGCFKNIKDVTSRMVLHANLFACSCDVAWILNDSDFAEYLSSNECTFPENVLLGISTFRMSDVTKEALCPSLSSKASTASSGDVAVETTQKSTAKDDLISTGNLLVSTTSSPVTPTKYRSTILPSSLTSAFALPSSTDKSTELPKQGYSLSTLLLQSLKTTTSLSEKASSSLSPIKPSTSELATKSRSVDFTDSPVPDDVSVENPAYHSTAKPRQSHTEDLTNINISDLTDDIINEGRTEPLREASVEIDRNDPAQSYSTLAVGMTTSTPGNASTKYIGNWLFIVVFSVLCVSTLKTF</sequence>
<feature type="compositionally biased region" description="Polar residues" evidence="1">
    <location>
        <begin position="395"/>
        <end position="405"/>
    </location>
</feature>
<reference evidence="3" key="1">
    <citation type="submission" date="2014-12" db="EMBL/GenBank/DDBJ databases">
        <title>Insight into the proteome of Arion vulgaris.</title>
        <authorList>
            <person name="Aradska J."/>
            <person name="Bulat T."/>
            <person name="Smidak R."/>
            <person name="Sarate P."/>
            <person name="Gangsoo J."/>
            <person name="Sialana F."/>
            <person name="Bilban M."/>
            <person name="Lubec G."/>
        </authorList>
    </citation>
    <scope>NUCLEOTIDE SEQUENCE</scope>
    <source>
        <tissue evidence="3">Skin</tissue>
    </source>
</reference>
<evidence type="ECO:0000256" key="1">
    <source>
        <dbReference type="SAM" id="MobiDB-lite"/>
    </source>
</evidence>
<dbReference type="EMBL" id="HACG01031978">
    <property type="protein sequence ID" value="CEK78843.1"/>
    <property type="molecule type" value="Transcribed_RNA"/>
</dbReference>
<accession>A0A0B7ADK8</accession>
<evidence type="ECO:0000313" key="3">
    <source>
        <dbReference type="EMBL" id="CEK78843.1"/>
    </source>
</evidence>
<dbReference type="InterPro" id="IPR051295">
    <property type="entry name" value="LGI_related"/>
</dbReference>
<dbReference type="Gene3D" id="3.80.10.10">
    <property type="entry name" value="Ribonuclease Inhibitor"/>
    <property type="match status" value="1"/>
</dbReference>
<organism evidence="3">
    <name type="scientific">Arion vulgaris</name>
    <dbReference type="NCBI Taxonomy" id="1028688"/>
    <lineage>
        <taxon>Eukaryota</taxon>
        <taxon>Metazoa</taxon>
        <taxon>Spiralia</taxon>
        <taxon>Lophotrochozoa</taxon>
        <taxon>Mollusca</taxon>
        <taxon>Gastropoda</taxon>
        <taxon>Heterobranchia</taxon>
        <taxon>Euthyneura</taxon>
        <taxon>Panpulmonata</taxon>
        <taxon>Eupulmonata</taxon>
        <taxon>Stylommatophora</taxon>
        <taxon>Helicina</taxon>
        <taxon>Arionoidea</taxon>
        <taxon>Arionidae</taxon>
        <taxon>Arion</taxon>
    </lineage>
</organism>
<protein>
    <recommendedName>
        <fullName evidence="4">LRRNT domain-containing protein</fullName>
    </recommendedName>
</protein>
<evidence type="ECO:0008006" key="4">
    <source>
        <dbReference type="Google" id="ProtNLM"/>
    </source>
</evidence>
<feature type="chain" id="PRO_5002111597" description="LRRNT domain-containing protein" evidence="2">
    <location>
        <begin position="28"/>
        <end position="512"/>
    </location>
</feature>
<dbReference type="InterPro" id="IPR032675">
    <property type="entry name" value="LRR_dom_sf"/>
</dbReference>
<gene>
    <name evidence="3" type="primary">ORF112205</name>
</gene>
<feature type="compositionally biased region" description="Low complexity" evidence="1">
    <location>
        <begin position="379"/>
        <end position="394"/>
    </location>
</feature>
<dbReference type="PANTHER" id="PTHR24367">
    <property type="entry name" value="LEUCINE-RICH REPEAT-CONTAINING PROTEIN"/>
    <property type="match status" value="1"/>
</dbReference>
<dbReference type="SUPFAM" id="SSF52058">
    <property type="entry name" value="L domain-like"/>
    <property type="match status" value="1"/>
</dbReference>
<proteinExistence type="predicted"/>